<proteinExistence type="inferred from homology"/>
<accession>A0A1R0H186</accession>
<dbReference type="OrthoDB" id="435754at2759"/>
<reference evidence="5 6" key="1">
    <citation type="journal article" date="2016" name="Mol. Biol. Evol.">
        <title>Genome-Wide Survey of Gut Fungi (Harpellales) Reveals the First Horizontally Transferred Ubiquitin Gene from a Mosquito Host.</title>
        <authorList>
            <person name="Wang Y."/>
            <person name="White M.M."/>
            <person name="Kvist S."/>
            <person name="Moncalvo J.M."/>
        </authorList>
    </citation>
    <scope>NUCLEOTIDE SEQUENCE [LARGE SCALE GENOMIC DNA]</scope>
    <source>
        <strain evidence="5 6">ALG-7-W6</strain>
    </source>
</reference>
<dbReference type="GO" id="GO:0005576">
    <property type="term" value="C:extracellular region"/>
    <property type="evidence" value="ECO:0007669"/>
    <property type="project" value="TreeGrafter"/>
</dbReference>
<dbReference type="EMBL" id="LSSL01001190">
    <property type="protein sequence ID" value="OLY82892.1"/>
    <property type="molecule type" value="Genomic_DNA"/>
</dbReference>
<dbReference type="EC" id="4.6.1.19" evidence="2"/>
<evidence type="ECO:0000256" key="4">
    <source>
        <dbReference type="SAM" id="SignalP"/>
    </source>
</evidence>
<organism evidence="5 6">
    <name type="scientific">Smittium mucronatum</name>
    <dbReference type="NCBI Taxonomy" id="133383"/>
    <lineage>
        <taxon>Eukaryota</taxon>
        <taxon>Fungi</taxon>
        <taxon>Fungi incertae sedis</taxon>
        <taxon>Zoopagomycota</taxon>
        <taxon>Kickxellomycotina</taxon>
        <taxon>Harpellomycetes</taxon>
        <taxon>Harpellales</taxon>
        <taxon>Legeriomycetaceae</taxon>
        <taxon>Smittium</taxon>
    </lineage>
</organism>
<dbReference type="InterPro" id="IPR033130">
    <property type="entry name" value="RNase_T2_His_AS_2"/>
</dbReference>
<dbReference type="PANTHER" id="PTHR11240">
    <property type="entry name" value="RIBONUCLEASE T2"/>
    <property type="match status" value="1"/>
</dbReference>
<dbReference type="InterPro" id="IPR001568">
    <property type="entry name" value="RNase_T2-like"/>
</dbReference>
<keyword evidence="6" id="KW-1185">Reference proteome</keyword>
<name>A0A1R0H186_9FUNG</name>
<evidence type="ECO:0000256" key="2">
    <source>
        <dbReference type="ARBA" id="ARBA00012571"/>
    </source>
</evidence>
<dbReference type="Pfam" id="PF00445">
    <property type="entry name" value="Ribonuclease_T2"/>
    <property type="match status" value="1"/>
</dbReference>
<dbReference type="GO" id="GO:0006401">
    <property type="term" value="P:RNA catabolic process"/>
    <property type="evidence" value="ECO:0007669"/>
    <property type="project" value="TreeGrafter"/>
</dbReference>
<dbReference type="GO" id="GO:0003723">
    <property type="term" value="F:RNA binding"/>
    <property type="evidence" value="ECO:0007669"/>
    <property type="project" value="InterPro"/>
</dbReference>
<dbReference type="GO" id="GO:0033897">
    <property type="term" value="F:ribonuclease T2 activity"/>
    <property type="evidence" value="ECO:0007669"/>
    <property type="project" value="UniProtKB-EC"/>
</dbReference>
<comment type="caution">
    <text evidence="5">The sequence shown here is derived from an EMBL/GenBank/DDBJ whole genome shotgun (WGS) entry which is preliminary data.</text>
</comment>
<sequence>MLAKSLFLAFTALVGAQKFAEVCTIPGPSCSVKNSTDTCCVSYYGTITFSHMWLANRGRPDQFTIHGMWPNRCDWSYLNEGCDLSRNYTGAGDIVKARNPSLYKTMLRDWPSSDGDFSSFWDHEWNKHGTCYDPAAPKCLADYQKYDDLLMYYEVTHQIYSKYNMYNILASSGIVPGFNYTRSSMEAAILKNSGLISKVRCDSAGNLSEIYSYFYISGQTDFIPTTPVYNPTDCLNIYYPKKSVSPKCQ</sequence>
<protein>
    <recommendedName>
        <fullName evidence="2">ribonuclease T2</fullName>
        <ecNumber evidence="2">4.6.1.19</ecNumber>
    </recommendedName>
</protein>
<feature type="chain" id="PRO_5010254349" description="ribonuclease T2" evidence="4">
    <location>
        <begin position="17"/>
        <end position="249"/>
    </location>
</feature>
<dbReference type="PANTHER" id="PTHR11240:SF22">
    <property type="entry name" value="RIBONUCLEASE T2"/>
    <property type="match status" value="1"/>
</dbReference>
<feature type="signal peptide" evidence="4">
    <location>
        <begin position="1"/>
        <end position="16"/>
    </location>
</feature>
<dbReference type="AlphaFoldDB" id="A0A1R0H186"/>
<dbReference type="SUPFAM" id="SSF55895">
    <property type="entry name" value="Ribonuclease Rh-like"/>
    <property type="match status" value="1"/>
</dbReference>
<evidence type="ECO:0000256" key="1">
    <source>
        <dbReference type="ARBA" id="ARBA00007469"/>
    </source>
</evidence>
<evidence type="ECO:0000313" key="6">
    <source>
        <dbReference type="Proteomes" id="UP000187455"/>
    </source>
</evidence>
<keyword evidence="4" id="KW-0732">Signal</keyword>
<dbReference type="Proteomes" id="UP000187455">
    <property type="component" value="Unassembled WGS sequence"/>
</dbReference>
<gene>
    <name evidence="5" type="ORF">AYI68_g2974</name>
</gene>
<dbReference type="PROSITE" id="PS00531">
    <property type="entry name" value="RNASE_T2_2"/>
    <property type="match status" value="1"/>
</dbReference>
<evidence type="ECO:0000313" key="5">
    <source>
        <dbReference type="EMBL" id="OLY82892.1"/>
    </source>
</evidence>
<dbReference type="InterPro" id="IPR036430">
    <property type="entry name" value="RNase_T2-like_sf"/>
</dbReference>
<comment type="similarity">
    <text evidence="1 3">Belongs to the RNase T2 family.</text>
</comment>
<evidence type="ECO:0000256" key="3">
    <source>
        <dbReference type="RuleBase" id="RU004328"/>
    </source>
</evidence>
<dbReference type="Gene3D" id="3.90.730.10">
    <property type="entry name" value="Ribonuclease T2-like"/>
    <property type="match status" value="1"/>
</dbReference>